<dbReference type="PANTHER" id="PTHR34047:SF8">
    <property type="entry name" value="PROTEIN YKFC"/>
    <property type="match status" value="1"/>
</dbReference>
<dbReference type="InterPro" id="IPR051083">
    <property type="entry name" value="GrpII_Intron_Splice-Mob/Def"/>
</dbReference>
<organism evidence="3 4">
    <name type="scientific">Aerophobetes bacterium</name>
    <dbReference type="NCBI Taxonomy" id="2030807"/>
    <lineage>
        <taxon>Bacteria</taxon>
        <taxon>Candidatus Aerophobota</taxon>
    </lineage>
</organism>
<name>A0A523W406_UNCAE</name>
<dbReference type="InterPro" id="IPR043502">
    <property type="entry name" value="DNA/RNA_pol_sf"/>
</dbReference>
<protein>
    <submittedName>
        <fullName evidence="3">Group II intron reverse transcriptase/maturase</fullName>
        <ecNumber evidence="3">2.7.7.49</ecNumber>
    </submittedName>
</protein>
<dbReference type="InterPro" id="IPR000477">
    <property type="entry name" value="RT_dom"/>
</dbReference>
<evidence type="ECO:0000313" key="4">
    <source>
        <dbReference type="Proteomes" id="UP000319130"/>
    </source>
</evidence>
<proteinExistence type="predicted"/>
<dbReference type="InterPro" id="IPR030931">
    <property type="entry name" value="Group_II_RT_mat"/>
</dbReference>
<keyword evidence="3" id="KW-0548">Nucleotidyltransferase</keyword>
<sequence>MQKALWESDQSIVVRKQGNSCGAKGLAVTGRGDRDTSSTHRGGPRKSTKLSSLSVRARENPREKFTSLVHRLTVDFLRECFRELKRNKASGVDGVTVEEYGVNLEENLKGLVGKLKAKRYRPQPVRRVYIPKPKGGTRPLGIPAVEDKIVQMGLKKILEAIFEVDFLDVSYGFRPCRNGHQAIDVLDQTVMRRPVNWIVDMDIEKFFDTVDHKWMMKFLEARIADPNILRMIGRFLRAGVMEDGKYYQVDRGTPQGGILSPLLANIYLHYCLDQWFEKRVKRQLRGYARFIRYADDFVVCFQKAEEAEEFGRVLRQRLGKFGLAVSEEKSRIISFGRYPYYSARDEGKKLGTFDFLGFTHYCTKTRKGYFKLGRKTSRARYRQKLKETNRWLKEVRNMIKMEDWWEVLKMKLRGHYRYYGVSGNMRDLKAFYNQTVKLAYKWINRRSQKKSYNITQFFKMLEYKPLPKPNIYHRTYTPSSYWGNLTEEPYAGNPQVRFCEGH</sequence>
<accession>A0A523W406</accession>
<comment type="caution">
    <text evidence="3">The sequence shown here is derived from an EMBL/GenBank/DDBJ whole genome shotgun (WGS) entry which is preliminary data.</text>
</comment>
<evidence type="ECO:0000256" key="1">
    <source>
        <dbReference type="SAM" id="MobiDB-lite"/>
    </source>
</evidence>
<dbReference type="Proteomes" id="UP000319130">
    <property type="component" value="Unassembled WGS sequence"/>
</dbReference>
<dbReference type="PANTHER" id="PTHR34047">
    <property type="entry name" value="NUCLEAR INTRON MATURASE 1, MITOCHONDRIAL-RELATED"/>
    <property type="match status" value="1"/>
</dbReference>
<feature type="domain" description="Reverse transcriptase" evidence="2">
    <location>
        <begin position="111"/>
        <end position="360"/>
    </location>
</feature>
<feature type="region of interest" description="Disordered" evidence="1">
    <location>
        <begin position="18"/>
        <end position="57"/>
    </location>
</feature>
<dbReference type="GO" id="GO:0003964">
    <property type="term" value="F:RNA-directed DNA polymerase activity"/>
    <property type="evidence" value="ECO:0007669"/>
    <property type="project" value="UniProtKB-KW"/>
</dbReference>
<evidence type="ECO:0000313" key="3">
    <source>
        <dbReference type="EMBL" id="TET61755.1"/>
    </source>
</evidence>
<dbReference type="Pfam" id="PF00078">
    <property type="entry name" value="RVT_1"/>
    <property type="match status" value="1"/>
</dbReference>
<reference evidence="3 4" key="1">
    <citation type="submission" date="2019-03" db="EMBL/GenBank/DDBJ databases">
        <title>Metabolic potential of uncultured bacteria and archaea associated with petroleum seepage in deep-sea sediments.</title>
        <authorList>
            <person name="Dong X."/>
            <person name="Hubert C."/>
        </authorList>
    </citation>
    <scope>NUCLEOTIDE SEQUENCE [LARGE SCALE GENOMIC DNA]</scope>
    <source>
        <strain evidence="3">E29_bin52</strain>
    </source>
</reference>
<dbReference type="PROSITE" id="PS50878">
    <property type="entry name" value="RT_POL"/>
    <property type="match status" value="1"/>
</dbReference>
<keyword evidence="3" id="KW-0695">RNA-directed DNA polymerase</keyword>
<dbReference type="EMBL" id="SOIZ01000230">
    <property type="protein sequence ID" value="TET61755.1"/>
    <property type="molecule type" value="Genomic_DNA"/>
</dbReference>
<evidence type="ECO:0000259" key="2">
    <source>
        <dbReference type="PROSITE" id="PS50878"/>
    </source>
</evidence>
<dbReference type="CDD" id="cd01651">
    <property type="entry name" value="RT_G2_intron"/>
    <property type="match status" value="1"/>
</dbReference>
<keyword evidence="3" id="KW-0808">Transferase</keyword>
<dbReference type="NCBIfam" id="TIGR04416">
    <property type="entry name" value="group_II_RT_mat"/>
    <property type="match status" value="1"/>
</dbReference>
<dbReference type="SUPFAM" id="SSF56672">
    <property type="entry name" value="DNA/RNA polymerases"/>
    <property type="match status" value="1"/>
</dbReference>
<dbReference type="AlphaFoldDB" id="A0A523W406"/>
<dbReference type="EC" id="2.7.7.49" evidence="3"/>
<gene>
    <name evidence="3" type="primary">ltrA</name>
    <name evidence="3" type="ORF">E3J48_05310</name>
</gene>